<dbReference type="GO" id="GO:0045340">
    <property type="term" value="F:mercury ion binding"/>
    <property type="evidence" value="ECO:0007669"/>
    <property type="project" value="InterPro"/>
</dbReference>
<evidence type="ECO:0000256" key="13">
    <source>
        <dbReference type="ARBA" id="ARBA00023157"/>
    </source>
</evidence>
<evidence type="ECO:0000256" key="6">
    <source>
        <dbReference type="ARBA" id="ARBA00022466"/>
    </source>
</evidence>
<protein>
    <recommendedName>
        <fullName evidence="5">Mercuric reductase</fullName>
        <ecNumber evidence="4">1.16.1.1</ecNumber>
    </recommendedName>
    <alternativeName>
        <fullName evidence="15">Hg(II) reductase</fullName>
    </alternativeName>
</protein>
<keyword evidence="21" id="KW-1185">Reference proteome</keyword>
<dbReference type="NCBIfam" id="TIGR02053">
    <property type="entry name" value="MerA"/>
    <property type="match status" value="1"/>
</dbReference>
<dbReference type="Pfam" id="PF02852">
    <property type="entry name" value="Pyr_redox_dim"/>
    <property type="match status" value="1"/>
</dbReference>
<evidence type="ECO:0000256" key="10">
    <source>
        <dbReference type="ARBA" id="ARBA00022857"/>
    </source>
</evidence>
<dbReference type="PANTHER" id="PTHR43014">
    <property type="entry name" value="MERCURIC REDUCTASE"/>
    <property type="match status" value="1"/>
</dbReference>
<evidence type="ECO:0000256" key="9">
    <source>
        <dbReference type="ARBA" id="ARBA00022827"/>
    </source>
</evidence>
<dbReference type="KEGG" id="vdi:Vdis_1369"/>
<dbReference type="STRING" id="572478.Vdis_1369"/>
<evidence type="ECO:0000256" key="14">
    <source>
        <dbReference type="ARBA" id="ARBA00023284"/>
    </source>
</evidence>
<comment type="subunit">
    <text evidence="3">Homodimer.</text>
</comment>
<dbReference type="InterPro" id="IPR001100">
    <property type="entry name" value="Pyr_nuc-diS_OxRdtase"/>
</dbReference>
<dbReference type="HOGENOM" id="CLU_016755_1_1_2"/>
<dbReference type="RefSeq" id="WP_013336480.1">
    <property type="nucleotide sequence ID" value="NC_014537.1"/>
</dbReference>
<feature type="domain" description="FAD/NAD(P)-binding" evidence="19">
    <location>
        <begin position="3"/>
        <end position="308"/>
    </location>
</feature>
<keyword evidence="14 17" id="KW-0676">Redox-active center</keyword>
<dbReference type="Gene3D" id="3.30.390.30">
    <property type="match status" value="1"/>
</dbReference>
<sequence>MKELVIIGYGAAGFAALIRANELGIKPVLIGYGPLGGTCVNVGCVPSKTVLRIGELYNYVSKVLGHEHYPEFTEVFAREREVVNELRRLKYEDVLAKYDVELIEGKAYFTSSSTVKVNGKVIEARRFIIATGASPKIPEIPGLKEVGYWTNVEALNPDRKVDSLVIIGGRAQALEFAQMYRRLGVDVAIVQRSPTLIPDWEPELALEAQRMLEDEGVLVITNAKVLRVSRGLGKVVITDKGEIEADEILLATGRRPNIDLNLEAAGVKLNDKGGILVDDELRTTNPRIYAAGDVIGGPMLEALAGKQGVVAVDNAVLNAHRRIDMMSVPQAIFTQPNLARVGLTFMEASKARINADYRVVWMRDVAKAHILGDTRGLIKIIIDKNNMRIIGVHVMAENAAEFIGEAALAIRLRATVDDIIDTVHVFPTMAESLKLAAQAFRRDISKLSCCVD</sequence>
<dbReference type="InterPro" id="IPR021179">
    <property type="entry name" value="Mercury_reductase_MerA"/>
</dbReference>
<dbReference type="Gene3D" id="3.50.50.60">
    <property type="entry name" value="FAD/NAD(P)-binding domain"/>
    <property type="match status" value="2"/>
</dbReference>
<dbReference type="SUPFAM" id="SSF51905">
    <property type="entry name" value="FAD/NAD(P)-binding domain"/>
    <property type="match status" value="1"/>
</dbReference>
<dbReference type="FunFam" id="3.30.390.30:FF:000001">
    <property type="entry name" value="Dihydrolipoyl dehydrogenase"/>
    <property type="match status" value="1"/>
</dbReference>
<evidence type="ECO:0000256" key="5">
    <source>
        <dbReference type="ARBA" id="ARBA00014791"/>
    </source>
</evidence>
<evidence type="ECO:0000256" key="4">
    <source>
        <dbReference type="ARBA" id="ARBA00012661"/>
    </source>
</evidence>
<dbReference type="GO" id="GO:0003955">
    <property type="term" value="F:NAD(P)H dehydrogenase (quinone) activity"/>
    <property type="evidence" value="ECO:0007669"/>
    <property type="project" value="TreeGrafter"/>
</dbReference>
<dbReference type="InterPro" id="IPR023753">
    <property type="entry name" value="FAD/NAD-binding_dom"/>
</dbReference>
<evidence type="ECO:0000259" key="18">
    <source>
        <dbReference type="Pfam" id="PF02852"/>
    </source>
</evidence>
<dbReference type="InterPro" id="IPR012999">
    <property type="entry name" value="Pyr_OxRdtase_I_AS"/>
</dbReference>
<dbReference type="GO" id="GO:0050660">
    <property type="term" value="F:flavin adenine dinucleotide binding"/>
    <property type="evidence" value="ECO:0007669"/>
    <property type="project" value="InterPro"/>
</dbReference>
<reference evidence="21" key="2">
    <citation type="journal article" date="2010" name="Stand. Genomic Sci.">
        <title>Complete genome sequence of Vulcanisaeta distributa type strain (IC-017T).</title>
        <authorList>
            <person name="Mavromatis K."/>
            <person name="Sikorski J."/>
            <person name="Pabst E."/>
            <person name="Teshima H."/>
            <person name="Lapidus A."/>
            <person name="Lucas S."/>
            <person name="Nolan M."/>
            <person name="Glavina Del Rio T."/>
            <person name="Cheng J."/>
            <person name="Bruce D."/>
            <person name="Goodwin L."/>
            <person name="Pitluck S."/>
            <person name="Liolios K."/>
            <person name="Ivanova N."/>
            <person name="Mikhailova N."/>
            <person name="Pati A."/>
            <person name="Chen A."/>
            <person name="Palaniappan K."/>
            <person name="Land M."/>
            <person name="Hauser L."/>
            <person name="Chang Y."/>
            <person name="Jeffries C."/>
            <person name="Rohde M."/>
            <person name="Spring S."/>
            <person name="Goker M."/>
            <person name="Wirth R."/>
            <person name="Woyke T."/>
            <person name="Bristow J."/>
            <person name="Eisen J."/>
            <person name="Markowitz V."/>
            <person name="Hugenholtz P."/>
            <person name="Klenk H."/>
            <person name="Kyrpides N."/>
        </authorList>
    </citation>
    <scope>NUCLEOTIDE SEQUENCE [LARGE SCALE GENOMIC DNA]</scope>
    <source>
        <strain evidence="21">DSM 14429 / JCM 11212 / NBRC 100878 / IC-017</strain>
    </source>
</reference>
<dbReference type="GO" id="GO:0016668">
    <property type="term" value="F:oxidoreductase activity, acting on a sulfur group of donors, NAD(P) as acceptor"/>
    <property type="evidence" value="ECO:0007669"/>
    <property type="project" value="InterPro"/>
</dbReference>
<keyword evidence="11" id="KW-0476">Mercury</keyword>
<evidence type="ECO:0000313" key="21">
    <source>
        <dbReference type="Proteomes" id="UP000006681"/>
    </source>
</evidence>
<keyword evidence="13" id="KW-1015">Disulfide bond</keyword>
<evidence type="ECO:0000256" key="7">
    <source>
        <dbReference type="ARBA" id="ARBA00022630"/>
    </source>
</evidence>
<proteinExistence type="inferred from homology"/>
<evidence type="ECO:0000313" key="20">
    <source>
        <dbReference type="EMBL" id="ADN50755.1"/>
    </source>
</evidence>
<name>E1QSG2_VULDI</name>
<reference evidence="20 21" key="1">
    <citation type="journal article" date="2010" name="Stand. Genomic Sci.">
        <title>Complete genome sequence of Vulcanisaeta distributa type strain (IC-017).</title>
        <authorList>
            <person name="Mavromatis K."/>
            <person name="Sikorski J."/>
            <person name="Pabst E."/>
            <person name="Teshima H."/>
            <person name="Lapidus A."/>
            <person name="Lucas S."/>
            <person name="Nolan M."/>
            <person name="Glavina Del Rio T."/>
            <person name="Cheng J.F."/>
            <person name="Bruce D."/>
            <person name="Goodwin L."/>
            <person name="Pitluck S."/>
            <person name="Liolios K."/>
            <person name="Ivanova N."/>
            <person name="Mikhailova N."/>
            <person name="Pati A."/>
            <person name="Chen A."/>
            <person name="Palaniappan K."/>
            <person name="Land M."/>
            <person name="Hauser L."/>
            <person name="Chang Y.J."/>
            <person name="Jeffries C.D."/>
            <person name="Rohde M."/>
            <person name="Spring S."/>
            <person name="Goker M."/>
            <person name="Wirth R."/>
            <person name="Woyke T."/>
            <person name="Bristow J."/>
            <person name="Eisen J.A."/>
            <person name="Markowitz V."/>
            <person name="Hugenholtz P."/>
            <person name="Klenk H.P."/>
            <person name="Kyrpides N.C."/>
        </authorList>
    </citation>
    <scope>NUCLEOTIDE SEQUENCE [LARGE SCALE GENOMIC DNA]</scope>
    <source>
        <strain evidence="21">DSM 14429 / JCM 11212 / NBRC 100878 / IC-017</strain>
    </source>
</reference>
<dbReference type="GeneID" id="9752301"/>
<dbReference type="PROSITE" id="PS00076">
    <property type="entry name" value="PYRIDINE_REDOX_1"/>
    <property type="match status" value="1"/>
</dbReference>
<dbReference type="PIRSF" id="PIRSF000350">
    <property type="entry name" value="Mercury_reductase_MerA"/>
    <property type="match status" value="1"/>
</dbReference>
<dbReference type="GO" id="GO:0050661">
    <property type="term" value="F:NADP binding"/>
    <property type="evidence" value="ECO:0007669"/>
    <property type="project" value="InterPro"/>
</dbReference>
<keyword evidence="8" id="KW-0479">Metal-binding</keyword>
<dbReference type="InterPro" id="IPR036188">
    <property type="entry name" value="FAD/NAD-bd_sf"/>
</dbReference>
<dbReference type="GO" id="GO:0050787">
    <property type="term" value="P:detoxification of mercury ion"/>
    <property type="evidence" value="ECO:0007669"/>
    <property type="project" value="InterPro"/>
</dbReference>
<keyword evidence="10" id="KW-0521">NADP</keyword>
<keyword evidence="6" id="KW-0475">Mercuric resistance</keyword>
<evidence type="ECO:0000259" key="19">
    <source>
        <dbReference type="Pfam" id="PF07992"/>
    </source>
</evidence>
<keyword evidence="12 17" id="KW-0560">Oxidoreductase</keyword>
<keyword evidence="7 17" id="KW-0285">Flavoprotein</keyword>
<feature type="domain" description="Pyridine nucleotide-disulphide oxidoreductase dimerisation" evidence="18">
    <location>
        <begin position="328"/>
        <end position="436"/>
    </location>
</feature>
<comment type="catalytic activity">
    <reaction evidence="16">
        <text>Hg + NADP(+) + H(+) = Hg(2+) + NADPH</text>
        <dbReference type="Rhea" id="RHEA:23856"/>
        <dbReference type="ChEBI" id="CHEBI:15378"/>
        <dbReference type="ChEBI" id="CHEBI:16170"/>
        <dbReference type="ChEBI" id="CHEBI:16793"/>
        <dbReference type="ChEBI" id="CHEBI:57783"/>
        <dbReference type="ChEBI" id="CHEBI:58349"/>
        <dbReference type="EC" id="1.16.1.1"/>
    </reaction>
</comment>
<organism evidence="20 21">
    <name type="scientific">Vulcanisaeta distributa (strain DSM 14429 / JCM 11212 / NBRC 100878 / IC-017)</name>
    <dbReference type="NCBI Taxonomy" id="572478"/>
    <lineage>
        <taxon>Archaea</taxon>
        <taxon>Thermoproteota</taxon>
        <taxon>Thermoprotei</taxon>
        <taxon>Thermoproteales</taxon>
        <taxon>Thermoproteaceae</taxon>
        <taxon>Vulcanisaeta</taxon>
    </lineage>
</organism>
<keyword evidence="9 17" id="KW-0274">FAD</keyword>
<dbReference type="PRINTS" id="PR00411">
    <property type="entry name" value="PNDRDTASEI"/>
</dbReference>
<dbReference type="InterPro" id="IPR004099">
    <property type="entry name" value="Pyr_nucl-diS_OxRdtase_dimer"/>
</dbReference>
<comment type="cofactor">
    <cofactor evidence="1">
        <name>FAD</name>
        <dbReference type="ChEBI" id="CHEBI:57692"/>
    </cofactor>
</comment>
<evidence type="ECO:0000256" key="3">
    <source>
        <dbReference type="ARBA" id="ARBA00011738"/>
    </source>
</evidence>
<gene>
    <name evidence="20" type="ordered locus">Vdis_1369</name>
</gene>
<evidence type="ECO:0000256" key="2">
    <source>
        <dbReference type="ARBA" id="ARBA00007532"/>
    </source>
</evidence>
<dbReference type="PRINTS" id="PR00368">
    <property type="entry name" value="FADPNR"/>
</dbReference>
<evidence type="ECO:0000256" key="8">
    <source>
        <dbReference type="ARBA" id="ARBA00022723"/>
    </source>
</evidence>
<comment type="similarity">
    <text evidence="2 17">Belongs to the class-I pyridine nucleotide-disulfide oxidoreductase family.</text>
</comment>
<dbReference type="Proteomes" id="UP000006681">
    <property type="component" value="Chromosome"/>
</dbReference>
<dbReference type="AlphaFoldDB" id="E1QSG2"/>
<dbReference type="PANTHER" id="PTHR43014:SF4">
    <property type="entry name" value="PYRIDINE NUCLEOTIDE-DISULFIDE OXIDOREDUCTASE RCLA-RELATED"/>
    <property type="match status" value="1"/>
</dbReference>
<dbReference type="EMBL" id="CP002100">
    <property type="protein sequence ID" value="ADN50755.1"/>
    <property type="molecule type" value="Genomic_DNA"/>
</dbReference>
<dbReference type="eggNOG" id="arCOG01068">
    <property type="taxonomic scope" value="Archaea"/>
</dbReference>
<evidence type="ECO:0000256" key="11">
    <source>
        <dbReference type="ARBA" id="ARBA00022914"/>
    </source>
</evidence>
<evidence type="ECO:0000256" key="12">
    <source>
        <dbReference type="ARBA" id="ARBA00023002"/>
    </source>
</evidence>
<dbReference type="SUPFAM" id="SSF55424">
    <property type="entry name" value="FAD/NAD-linked reductases, dimerisation (C-terminal) domain"/>
    <property type="match status" value="1"/>
</dbReference>
<dbReference type="Pfam" id="PF07992">
    <property type="entry name" value="Pyr_redox_2"/>
    <property type="match status" value="1"/>
</dbReference>
<evidence type="ECO:0000256" key="16">
    <source>
        <dbReference type="ARBA" id="ARBA00048984"/>
    </source>
</evidence>
<evidence type="ECO:0000256" key="15">
    <source>
        <dbReference type="ARBA" id="ARBA00031725"/>
    </source>
</evidence>
<evidence type="ECO:0000256" key="1">
    <source>
        <dbReference type="ARBA" id="ARBA00001974"/>
    </source>
</evidence>
<dbReference type="EC" id="1.16.1.1" evidence="4"/>
<accession>E1QSG2</accession>
<dbReference type="InterPro" id="IPR016156">
    <property type="entry name" value="FAD/NAD-linked_Rdtase_dimer_sf"/>
</dbReference>
<dbReference type="GO" id="GO:0016152">
    <property type="term" value="F:mercury (II) reductase (NADP+) activity"/>
    <property type="evidence" value="ECO:0007669"/>
    <property type="project" value="UniProtKB-EC"/>
</dbReference>
<evidence type="ECO:0000256" key="17">
    <source>
        <dbReference type="RuleBase" id="RU003691"/>
    </source>
</evidence>